<dbReference type="EMBL" id="UZAN01039670">
    <property type="protein sequence ID" value="VDP66705.1"/>
    <property type="molecule type" value="Genomic_DNA"/>
</dbReference>
<reference evidence="4" key="1">
    <citation type="submission" date="2016-06" db="UniProtKB">
        <authorList>
            <consortium name="WormBaseParasite"/>
        </authorList>
    </citation>
    <scope>IDENTIFICATION</scope>
</reference>
<organism evidence="4">
    <name type="scientific">Echinostoma caproni</name>
    <dbReference type="NCBI Taxonomy" id="27848"/>
    <lineage>
        <taxon>Eukaryota</taxon>
        <taxon>Metazoa</taxon>
        <taxon>Spiralia</taxon>
        <taxon>Lophotrochozoa</taxon>
        <taxon>Platyhelminthes</taxon>
        <taxon>Trematoda</taxon>
        <taxon>Digenea</taxon>
        <taxon>Plagiorchiida</taxon>
        <taxon>Echinostomata</taxon>
        <taxon>Echinostomatoidea</taxon>
        <taxon>Echinostomatidae</taxon>
        <taxon>Echinostoma</taxon>
    </lineage>
</organism>
<dbReference type="WBParaSite" id="ECPE_0000252201-mRNA-1">
    <property type="protein sequence ID" value="ECPE_0000252201-mRNA-1"/>
    <property type="gene ID" value="ECPE_0000252201"/>
</dbReference>
<gene>
    <name evidence="2" type="ORF">ECPE_LOCUS2522</name>
</gene>
<sequence length="198" mass="21603">MPLNGSSTNRQLTDSLKSTTDTGSVKRTPSQSSCKFDVKRIGPECENYSPGSSKPQTDVRKTRMVYVDARKPKKKRVNVSTAPIYTATTSIGHGSRAHTWSTAMRRLKSAEHSSMEDHIIPTSPGAQSFGRNMAPVGDDTIGNSSGDHTSYLSGLSVTKFQPVDAGELHTNLKKIVKLKDNMVYCLLIAINPHDRLAI</sequence>
<dbReference type="AlphaFoldDB" id="A0A183A6D7"/>
<feature type="compositionally biased region" description="Polar residues" evidence="1">
    <location>
        <begin position="1"/>
        <end position="34"/>
    </location>
</feature>
<keyword evidence="3" id="KW-1185">Reference proteome</keyword>
<evidence type="ECO:0000313" key="4">
    <source>
        <dbReference type="WBParaSite" id="ECPE_0000252201-mRNA-1"/>
    </source>
</evidence>
<evidence type="ECO:0000313" key="3">
    <source>
        <dbReference type="Proteomes" id="UP000272942"/>
    </source>
</evidence>
<name>A0A183A6D7_9TREM</name>
<dbReference type="Proteomes" id="UP000272942">
    <property type="component" value="Unassembled WGS sequence"/>
</dbReference>
<evidence type="ECO:0000313" key="2">
    <source>
        <dbReference type="EMBL" id="VDP66705.1"/>
    </source>
</evidence>
<accession>A0A183A6D7</accession>
<protein>
    <submittedName>
        <fullName evidence="4">Flocculation protein FLO11-like</fullName>
    </submittedName>
</protein>
<proteinExistence type="predicted"/>
<reference evidence="2 3" key="2">
    <citation type="submission" date="2018-11" db="EMBL/GenBank/DDBJ databases">
        <authorList>
            <consortium name="Pathogen Informatics"/>
        </authorList>
    </citation>
    <scope>NUCLEOTIDE SEQUENCE [LARGE SCALE GENOMIC DNA]</scope>
    <source>
        <strain evidence="2 3">Egypt</strain>
    </source>
</reference>
<feature type="region of interest" description="Disordered" evidence="1">
    <location>
        <begin position="1"/>
        <end position="36"/>
    </location>
</feature>
<evidence type="ECO:0000256" key="1">
    <source>
        <dbReference type="SAM" id="MobiDB-lite"/>
    </source>
</evidence>